<proteinExistence type="inferred from homology"/>
<sequence length="275" mass="30896">MIKEIPLNEPHIYAFQISGKLVEEDYSVFRPKLERILKKESPLSLLIKVEDFEGWSAKAAWEDLKIGLNHGEDFLRIAFVGESLWEKVMIELGNLFMKAEVHFFDNDSDAINWLKEVDNKAEENEYVGYRHILVATDFSKYADIALKKALELAKPFSAKVSLVHAAETLSAELYPSIGELAVPVLINNPEQEEKHIANIEKQLTEHIEKLGFADKNIDVHVLSGHRVDEIVEYAGKNNVDLIVMGSHGRRGLARLVGSSTNGVINHAPCDVLTVV</sequence>
<evidence type="ECO:0000313" key="4">
    <source>
        <dbReference type="Proteomes" id="UP000294887"/>
    </source>
</evidence>
<dbReference type="SUPFAM" id="SSF52402">
    <property type="entry name" value="Adenine nucleotide alpha hydrolases-like"/>
    <property type="match status" value="1"/>
</dbReference>
<dbReference type="RefSeq" id="WP_131906855.1">
    <property type="nucleotide sequence ID" value="NZ_BAAAFU010000001.1"/>
</dbReference>
<dbReference type="InterPro" id="IPR006015">
    <property type="entry name" value="Universal_stress_UspA"/>
</dbReference>
<dbReference type="InterPro" id="IPR038396">
    <property type="entry name" value="SpoIIAA-like_sf"/>
</dbReference>
<reference evidence="3 4" key="1">
    <citation type="submission" date="2019-03" db="EMBL/GenBank/DDBJ databases">
        <title>Genomic Encyclopedia of Type Strains, Phase IV (KMG-IV): sequencing the most valuable type-strain genomes for metagenomic binning, comparative biology and taxonomic classification.</title>
        <authorList>
            <person name="Goeker M."/>
        </authorList>
    </citation>
    <scope>NUCLEOTIDE SEQUENCE [LARGE SCALE GENOMIC DNA]</scope>
    <source>
        <strain evidence="3 4">DSM 24830</strain>
    </source>
</reference>
<dbReference type="CDD" id="cd00293">
    <property type="entry name" value="USP-like"/>
    <property type="match status" value="1"/>
</dbReference>
<comment type="similarity">
    <text evidence="1">Belongs to the universal stress protein A family.</text>
</comment>
<dbReference type="InterPro" id="IPR014729">
    <property type="entry name" value="Rossmann-like_a/b/a_fold"/>
</dbReference>
<dbReference type="InterPro" id="IPR036513">
    <property type="entry name" value="STAS_dom_sf"/>
</dbReference>
<dbReference type="InterPro" id="IPR006016">
    <property type="entry name" value="UspA"/>
</dbReference>
<dbReference type="PRINTS" id="PR01438">
    <property type="entry name" value="UNVRSLSTRESS"/>
</dbReference>
<organism evidence="3 4">
    <name type="scientific">Cocleimonas flava</name>
    <dbReference type="NCBI Taxonomy" id="634765"/>
    <lineage>
        <taxon>Bacteria</taxon>
        <taxon>Pseudomonadati</taxon>
        <taxon>Pseudomonadota</taxon>
        <taxon>Gammaproteobacteria</taxon>
        <taxon>Thiotrichales</taxon>
        <taxon>Thiotrichaceae</taxon>
        <taxon>Cocleimonas</taxon>
    </lineage>
</organism>
<dbReference type="InterPro" id="IPR021866">
    <property type="entry name" value="SpoIIAA-like"/>
</dbReference>
<dbReference type="Pfam" id="PF11964">
    <property type="entry name" value="SpoIIAA-like"/>
    <property type="match status" value="1"/>
</dbReference>
<dbReference type="PANTHER" id="PTHR46268:SF15">
    <property type="entry name" value="UNIVERSAL STRESS PROTEIN HP_0031"/>
    <property type="match status" value="1"/>
</dbReference>
<name>A0A4R1EYZ6_9GAMM</name>
<dbReference type="Pfam" id="PF00582">
    <property type="entry name" value="Usp"/>
    <property type="match status" value="1"/>
</dbReference>
<dbReference type="AlphaFoldDB" id="A0A4R1EYZ6"/>
<dbReference type="SUPFAM" id="SSF52091">
    <property type="entry name" value="SpoIIaa-like"/>
    <property type="match status" value="1"/>
</dbReference>
<evidence type="ECO:0000313" key="3">
    <source>
        <dbReference type="EMBL" id="TCJ85149.1"/>
    </source>
</evidence>
<evidence type="ECO:0000259" key="2">
    <source>
        <dbReference type="Pfam" id="PF00582"/>
    </source>
</evidence>
<feature type="domain" description="UspA" evidence="2">
    <location>
        <begin position="129"/>
        <end position="274"/>
    </location>
</feature>
<comment type="caution">
    <text evidence="3">The sequence shown here is derived from an EMBL/GenBank/DDBJ whole genome shotgun (WGS) entry which is preliminary data.</text>
</comment>
<gene>
    <name evidence="3" type="ORF">EV695_3115</name>
</gene>
<dbReference type="OrthoDB" id="9792500at2"/>
<dbReference type="Gene3D" id="3.40.50.620">
    <property type="entry name" value="HUPs"/>
    <property type="match status" value="1"/>
</dbReference>
<dbReference type="Proteomes" id="UP000294887">
    <property type="component" value="Unassembled WGS sequence"/>
</dbReference>
<dbReference type="EMBL" id="SMFQ01000004">
    <property type="protein sequence ID" value="TCJ85149.1"/>
    <property type="molecule type" value="Genomic_DNA"/>
</dbReference>
<keyword evidence="4" id="KW-1185">Reference proteome</keyword>
<accession>A0A4R1EYZ6</accession>
<protein>
    <submittedName>
        <fullName evidence="3">Universal stress protein A</fullName>
    </submittedName>
</protein>
<dbReference type="Gene3D" id="3.40.50.10600">
    <property type="entry name" value="SpoIIaa-like domains"/>
    <property type="match status" value="1"/>
</dbReference>
<dbReference type="PANTHER" id="PTHR46268">
    <property type="entry name" value="STRESS RESPONSE PROTEIN NHAX"/>
    <property type="match status" value="1"/>
</dbReference>
<evidence type="ECO:0000256" key="1">
    <source>
        <dbReference type="ARBA" id="ARBA00008791"/>
    </source>
</evidence>